<comment type="caution">
    <text evidence="9">The sequence shown here is derived from an EMBL/GenBank/DDBJ whole genome shotgun (WGS) entry which is preliminary data.</text>
</comment>
<dbReference type="PANTHER" id="PTHR23501:SF12">
    <property type="entry name" value="MAJOR FACILITATOR SUPERFAMILY (MFS) PROFILE DOMAIN-CONTAINING PROTEIN-RELATED"/>
    <property type="match status" value="1"/>
</dbReference>
<evidence type="ECO:0000256" key="6">
    <source>
        <dbReference type="ARBA" id="ARBA00023136"/>
    </source>
</evidence>
<dbReference type="SUPFAM" id="SSF103473">
    <property type="entry name" value="MFS general substrate transporter"/>
    <property type="match status" value="1"/>
</dbReference>
<feature type="domain" description="Major facilitator superfamily (MFS) profile" evidence="8">
    <location>
        <begin position="53"/>
        <end position="165"/>
    </location>
</feature>
<evidence type="ECO:0000256" key="2">
    <source>
        <dbReference type="ARBA" id="ARBA00007520"/>
    </source>
</evidence>
<dbReference type="GO" id="GO:0022857">
    <property type="term" value="F:transmembrane transporter activity"/>
    <property type="evidence" value="ECO:0007669"/>
    <property type="project" value="InterPro"/>
</dbReference>
<dbReference type="OrthoDB" id="10021397at2759"/>
<proteinExistence type="inferred from homology"/>
<dbReference type="PANTHER" id="PTHR23501">
    <property type="entry name" value="MAJOR FACILITATOR SUPERFAMILY"/>
    <property type="match status" value="1"/>
</dbReference>
<keyword evidence="3" id="KW-0813">Transport</keyword>
<comment type="similarity">
    <text evidence="2">Belongs to the major facilitator superfamily. TCR/Tet family.</text>
</comment>
<dbReference type="Gene3D" id="1.20.1250.20">
    <property type="entry name" value="MFS general substrate transporter like domains"/>
    <property type="match status" value="1"/>
</dbReference>
<evidence type="ECO:0000256" key="5">
    <source>
        <dbReference type="ARBA" id="ARBA00022989"/>
    </source>
</evidence>
<dbReference type="GO" id="GO:0005886">
    <property type="term" value="C:plasma membrane"/>
    <property type="evidence" value="ECO:0007669"/>
    <property type="project" value="TreeGrafter"/>
</dbReference>
<dbReference type="EMBL" id="LHQQ01000422">
    <property type="protein sequence ID" value="KOS36590.1"/>
    <property type="molecule type" value="Genomic_DNA"/>
</dbReference>
<dbReference type="InterPro" id="IPR036259">
    <property type="entry name" value="MFS_trans_sf"/>
</dbReference>
<evidence type="ECO:0000259" key="8">
    <source>
        <dbReference type="PROSITE" id="PS50850"/>
    </source>
</evidence>
<keyword evidence="5 7" id="KW-1133">Transmembrane helix</keyword>
<dbReference type="InterPro" id="IPR005828">
    <property type="entry name" value="MFS_sugar_transport-like"/>
</dbReference>
<evidence type="ECO:0000313" key="9">
    <source>
        <dbReference type="EMBL" id="KOS36590.1"/>
    </source>
</evidence>
<dbReference type="STRING" id="229535.A0A0M8NY67"/>
<keyword evidence="4 7" id="KW-0812">Transmembrane</keyword>
<evidence type="ECO:0000256" key="3">
    <source>
        <dbReference type="ARBA" id="ARBA00022448"/>
    </source>
</evidence>
<sequence>MSPSEKDESSLSLETHPRSHIPNWKWKGTLAVLVLTTLINGRLSPKYHSTACIPNHRSDEVIVLGYDVSNVANIQPALYKAFGNITLLPWISLSFSLAVFAVLSFSRKILYCVDMKWIYIASLVIFMAGAAVAGAAPNLPTVIVGRVIMGVGGAVVYQRYVPVYL</sequence>
<evidence type="ECO:0000313" key="10">
    <source>
        <dbReference type="Proteomes" id="UP000037696"/>
    </source>
</evidence>
<keyword evidence="10" id="KW-1185">Reference proteome</keyword>
<keyword evidence="6 7" id="KW-0472">Membrane</keyword>
<dbReference type="AlphaFoldDB" id="A0A0M8NY67"/>
<evidence type="ECO:0000256" key="4">
    <source>
        <dbReference type="ARBA" id="ARBA00022692"/>
    </source>
</evidence>
<dbReference type="Proteomes" id="UP000037696">
    <property type="component" value="Unassembled WGS sequence"/>
</dbReference>
<feature type="transmembrane region" description="Helical" evidence="7">
    <location>
        <begin position="117"/>
        <end position="136"/>
    </location>
</feature>
<protein>
    <recommendedName>
        <fullName evidence="8">Major facilitator superfamily (MFS) profile domain-containing protein</fullName>
    </recommendedName>
</protein>
<evidence type="ECO:0000256" key="1">
    <source>
        <dbReference type="ARBA" id="ARBA00004141"/>
    </source>
</evidence>
<comment type="subcellular location">
    <subcellularLocation>
        <location evidence="1">Membrane</location>
        <topology evidence="1">Multi-pass membrane protein</topology>
    </subcellularLocation>
</comment>
<feature type="transmembrane region" description="Helical" evidence="7">
    <location>
        <begin position="87"/>
        <end position="105"/>
    </location>
</feature>
<dbReference type="PROSITE" id="PS50850">
    <property type="entry name" value="MFS"/>
    <property type="match status" value="1"/>
</dbReference>
<name>A0A0M8NY67_9EURO</name>
<reference evidence="9 10" key="1">
    <citation type="submission" date="2015-08" db="EMBL/GenBank/DDBJ databases">
        <title>Genome sequencing of Penicillium nordicum.</title>
        <authorList>
            <person name="Nguyen H.D."/>
            <person name="Seifert K.A."/>
        </authorList>
    </citation>
    <scope>NUCLEOTIDE SEQUENCE [LARGE SCALE GENOMIC DNA]</scope>
    <source>
        <strain evidence="9 10">DAOMC 185683</strain>
    </source>
</reference>
<dbReference type="InterPro" id="IPR020846">
    <property type="entry name" value="MFS_dom"/>
</dbReference>
<accession>A0A0M8NY67</accession>
<dbReference type="Pfam" id="PF00083">
    <property type="entry name" value="Sugar_tr"/>
    <property type="match status" value="1"/>
</dbReference>
<gene>
    <name evidence="9" type="ORF">ACN38_g12657</name>
</gene>
<evidence type="ECO:0000256" key="7">
    <source>
        <dbReference type="SAM" id="Phobius"/>
    </source>
</evidence>
<feature type="transmembrane region" description="Helical" evidence="7">
    <location>
        <begin position="142"/>
        <end position="161"/>
    </location>
</feature>
<organism evidence="9 10">
    <name type="scientific">Penicillium nordicum</name>
    <dbReference type="NCBI Taxonomy" id="229535"/>
    <lineage>
        <taxon>Eukaryota</taxon>
        <taxon>Fungi</taxon>
        <taxon>Dikarya</taxon>
        <taxon>Ascomycota</taxon>
        <taxon>Pezizomycotina</taxon>
        <taxon>Eurotiomycetes</taxon>
        <taxon>Eurotiomycetidae</taxon>
        <taxon>Eurotiales</taxon>
        <taxon>Aspergillaceae</taxon>
        <taxon>Penicillium</taxon>
    </lineage>
</organism>